<reference evidence="2 3" key="1">
    <citation type="submission" date="2021-06" db="EMBL/GenBank/DDBJ databases">
        <title>Caerostris extrusa draft genome.</title>
        <authorList>
            <person name="Kono N."/>
            <person name="Arakawa K."/>
        </authorList>
    </citation>
    <scope>NUCLEOTIDE SEQUENCE [LARGE SCALE GENOMIC DNA]</scope>
</reference>
<gene>
    <name evidence="2" type="primary">AVEN_142582_1</name>
    <name evidence="2" type="ORF">CEXT_55091</name>
</gene>
<evidence type="ECO:0000313" key="2">
    <source>
        <dbReference type="EMBL" id="GIY17157.1"/>
    </source>
</evidence>
<comment type="caution">
    <text evidence="2">The sequence shown here is derived from an EMBL/GenBank/DDBJ whole genome shotgun (WGS) entry which is preliminary data.</text>
</comment>
<keyword evidence="3" id="KW-1185">Reference proteome</keyword>
<dbReference type="EMBL" id="BPLR01007473">
    <property type="protein sequence ID" value="GIY17157.1"/>
    <property type="molecule type" value="Genomic_DNA"/>
</dbReference>
<dbReference type="AlphaFoldDB" id="A0AAV4RAN2"/>
<feature type="transmembrane region" description="Helical" evidence="1">
    <location>
        <begin position="74"/>
        <end position="99"/>
    </location>
</feature>
<accession>A0AAV4RAN2</accession>
<keyword evidence="1" id="KW-0472">Membrane</keyword>
<feature type="transmembrane region" description="Helical" evidence="1">
    <location>
        <begin position="42"/>
        <end position="62"/>
    </location>
</feature>
<name>A0AAV4RAN2_CAEEX</name>
<evidence type="ECO:0000256" key="1">
    <source>
        <dbReference type="SAM" id="Phobius"/>
    </source>
</evidence>
<protein>
    <submittedName>
        <fullName evidence="2">Uncharacterized protein</fullName>
    </submittedName>
</protein>
<keyword evidence="1" id="KW-1133">Transmembrane helix</keyword>
<sequence>MQDLFNHLLQQLNSDKSFEEREKLFEVYESISKTMQKMDESFSFPIFIATLLNLFGLFWAGHWMALHPKLSVEYFLYTLCPVIYHLSHHLLLMVSALMTNEKAVEAKIMIQCLLKRFSLDIGIKIKYEKNIALESNLTLWKIYVFDRSLIITSFACLLTYGILLDENSNVRECNKVISFYEAIYRKVENYRRVTGASPFPSSPMKGLSCTGCQKLQLC</sequence>
<evidence type="ECO:0000313" key="3">
    <source>
        <dbReference type="Proteomes" id="UP001054945"/>
    </source>
</evidence>
<proteinExistence type="predicted"/>
<keyword evidence="1" id="KW-0812">Transmembrane</keyword>
<organism evidence="2 3">
    <name type="scientific">Caerostris extrusa</name>
    <name type="common">Bark spider</name>
    <name type="synonym">Caerostris bankana</name>
    <dbReference type="NCBI Taxonomy" id="172846"/>
    <lineage>
        <taxon>Eukaryota</taxon>
        <taxon>Metazoa</taxon>
        <taxon>Ecdysozoa</taxon>
        <taxon>Arthropoda</taxon>
        <taxon>Chelicerata</taxon>
        <taxon>Arachnida</taxon>
        <taxon>Araneae</taxon>
        <taxon>Araneomorphae</taxon>
        <taxon>Entelegynae</taxon>
        <taxon>Araneoidea</taxon>
        <taxon>Araneidae</taxon>
        <taxon>Caerostris</taxon>
    </lineage>
</organism>
<dbReference type="Proteomes" id="UP001054945">
    <property type="component" value="Unassembled WGS sequence"/>
</dbReference>